<sequence length="232" mass="25803">MLGSSFRCASGCFGNRTRHHVTPPHASSAAPIGGDLALRSGIFLSRQMRPQAPRHPRRRKTTRSTKTRLGAGYPPPGLNPLHWCATVHCAAMHDYCLIDRLAHWPSSLDYFRLDALPDGRPDGWIQIFSGYPGLRAEANWAICRGRRPTVRDLARARDARHGIRAANRRHFSNYPDACFLDAACDLSYEISKSLSQSTGPTILVSGADVDGLTPLPRKTRLSWNRSVVVRRI</sequence>
<organism evidence="2 3">
    <name type="scientific">Mycena belliarum</name>
    <dbReference type="NCBI Taxonomy" id="1033014"/>
    <lineage>
        <taxon>Eukaryota</taxon>
        <taxon>Fungi</taxon>
        <taxon>Dikarya</taxon>
        <taxon>Basidiomycota</taxon>
        <taxon>Agaricomycotina</taxon>
        <taxon>Agaricomycetes</taxon>
        <taxon>Agaricomycetidae</taxon>
        <taxon>Agaricales</taxon>
        <taxon>Marasmiineae</taxon>
        <taxon>Mycenaceae</taxon>
        <taxon>Mycena</taxon>
    </lineage>
</organism>
<dbReference type="EMBL" id="JARJCN010000054">
    <property type="protein sequence ID" value="KAJ7080616.1"/>
    <property type="molecule type" value="Genomic_DNA"/>
</dbReference>
<evidence type="ECO:0000313" key="3">
    <source>
        <dbReference type="Proteomes" id="UP001222325"/>
    </source>
</evidence>
<protein>
    <submittedName>
        <fullName evidence="2">Uncharacterized protein</fullName>
    </submittedName>
</protein>
<evidence type="ECO:0000313" key="2">
    <source>
        <dbReference type="EMBL" id="KAJ7080616.1"/>
    </source>
</evidence>
<feature type="compositionally biased region" description="Basic residues" evidence="1">
    <location>
        <begin position="52"/>
        <end position="66"/>
    </location>
</feature>
<reference evidence="2" key="1">
    <citation type="submission" date="2023-03" db="EMBL/GenBank/DDBJ databases">
        <title>Massive genome expansion in bonnet fungi (Mycena s.s.) driven by repeated elements and novel gene families across ecological guilds.</title>
        <authorList>
            <consortium name="Lawrence Berkeley National Laboratory"/>
            <person name="Harder C.B."/>
            <person name="Miyauchi S."/>
            <person name="Viragh M."/>
            <person name="Kuo A."/>
            <person name="Thoen E."/>
            <person name="Andreopoulos B."/>
            <person name="Lu D."/>
            <person name="Skrede I."/>
            <person name="Drula E."/>
            <person name="Henrissat B."/>
            <person name="Morin E."/>
            <person name="Kohler A."/>
            <person name="Barry K."/>
            <person name="LaButti K."/>
            <person name="Morin E."/>
            <person name="Salamov A."/>
            <person name="Lipzen A."/>
            <person name="Mereny Z."/>
            <person name="Hegedus B."/>
            <person name="Baldrian P."/>
            <person name="Stursova M."/>
            <person name="Weitz H."/>
            <person name="Taylor A."/>
            <person name="Grigoriev I.V."/>
            <person name="Nagy L.G."/>
            <person name="Martin F."/>
            <person name="Kauserud H."/>
        </authorList>
    </citation>
    <scope>NUCLEOTIDE SEQUENCE</scope>
    <source>
        <strain evidence="2">CBHHK173m</strain>
    </source>
</reference>
<evidence type="ECO:0000256" key="1">
    <source>
        <dbReference type="SAM" id="MobiDB-lite"/>
    </source>
</evidence>
<comment type="caution">
    <text evidence="2">The sequence shown here is derived from an EMBL/GenBank/DDBJ whole genome shotgun (WGS) entry which is preliminary data.</text>
</comment>
<feature type="region of interest" description="Disordered" evidence="1">
    <location>
        <begin position="47"/>
        <end position="72"/>
    </location>
</feature>
<accession>A0AAD6TWZ7</accession>
<name>A0AAD6TWZ7_9AGAR</name>
<dbReference type="AlphaFoldDB" id="A0AAD6TWZ7"/>
<dbReference type="Proteomes" id="UP001222325">
    <property type="component" value="Unassembled WGS sequence"/>
</dbReference>
<keyword evidence="3" id="KW-1185">Reference proteome</keyword>
<gene>
    <name evidence="2" type="ORF">B0H15DRAFT_483063</name>
</gene>
<proteinExistence type="predicted"/>